<reference evidence="16" key="1">
    <citation type="submission" date="2023-08" db="EMBL/GenBank/DDBJ databases">
        <authorList>
            <person name="Chen Y."/>
            <person name="Shah S."/>
            <person name="Dougan E. K."/>
            <person name="Thang M."/>
            <person name="Chan C."/>
        </authorList>
    </citation>
    <scope>NUCLEOTIDE SEQUENCE</scope>
</reference>
<dbReference type="Proteomes" id="UP001178507">
    <property type="component" value="Unassembled WGS sequence"/>
</dbReference>
<evidence type="ECO:0000256" key="12">
    <source>
        <dbReference type="ARBA" id="ARBA00048679"/>
    </source>
</evidence>
<dbReference type="FunFam" id="3.30.200.20:FF:000097">
    <property type="entry name" value="Probable serine/threonine-protein kinase nek1"/>
    <property type="match status" value="1"/>
</dbReference>
<feature type="binding site" evidence="13">
    <location>
        <position position="32"/>
    </location>
    <ligand>
        <name>ATP</name>
        <dbReference type="ChEBI" id="CHEBI:30616"/>
    </ligand>
</feature>
<feature type="region of interest" description="Disordered" evidence="14">
    <location>
        <begin position="278"/>
        <end position="376"/>
    </location>
</feature>
<evidence type="ECO:0000256" key="6">
    <source>
        <dbReference type="ARBA" id="ARBA00022723"/>
    </source>
</evidence>
<dbReference type="PANTHER" id="PTHR44899:SF3">
    <property type="entry name" value="SERINE_THREONINE-PROTEIN KINASE NEK1"/>
    <property type="match status" value="1"/>
</dbReference>
<protein>
    <recommendedName>
        <fullName evidence="3">non-specific serine/threonine protein kinase</fullName>
        <ecNumber evidence="3">2.7.11.1</ecNumber>
    </recommendedName>
</protein>
<dbReference type="InterPro" id="IPR051131">
    <property type="entry name" value="NEK_Ser/Thr_kinase_NIMA"/>
</dbReference>
<keyword evidence="10" id="KW-0460">Magnesium</keyword>
<feature type="compositionally biased region" description="Basic and acidic residues" evidence="14">
    <location>
        <begin position="310"/>
        <end position="333"/>
    </location>
</feature>
<keyword evidence="8" id="KW-0418">Kinase</keyword>
<dbReference type="PROSITE" id="PS50011">
    <property type="entry name" value="PROTEIN_KINASE_DOM"/>
    <property type="match status" value="1"/>
</dbReference>
<evidence type="ECO:0000313" key="16">
    <source>
        <dbReference type="EMBL" id="CAJ1381251.1"/>
    </source>
</evidence>
<organism evidence="16 17">
    <name type="scientific">Effrenium voratum</name>
    <dbReference type="NCBI Taxonomy" id="2562239"/>
    <lineage>
        <taxon>Eukaryota</taxon>
        <taxon>Sar</taxon>
        <taxon>Alveolata</taxon>
        <taxon>Dinophyceae</taxon>
        <taxon>Suessiales</taxon>
        <taxon>Symbiodiniaceae</taxon>
        <taxon>Effrenium</taxon>
    </lineage>
</organism>
<dbReference type="Gene3D" id="3.30.200.20">
    <property type="entry name" value="Phosphorylase Kinase, domain 1"/>
    <property type="match status" value="1"/>
</dbReference>
<evidence type="ECO:0000256" key="10">
    <source>
        <dbReference type="ARBA" id="ARBA00022842"/>
    </source>
</evidence>
<dbReference type="SUPFAM" id="SSF56112">
    <property type="entry name" value="Protein kinase-like (PK-like)"/>
    <property type="match status" value="1"/>
</dbReference>
<comment type="cofactor">
    <cofactor evidence="1">
        <name>Mg(2+)</name>
        <dbReference type="ChEBI" id="CHEBI:18420"/>
    </cofactor>
</comment>
<evidence type="ECO:0000256" key="11">
    <source>
        <dbReference type="ARBA" id="ARBA00047899"/>
    </source>
</evidence>
<evidence type="ECO:0000256" key="8">
    <source>
        <dbReference type="ARBA" id="ARBA00022777"/>
    </source>
</evidence>
<dbReference type="Gene3D" id="1.10.510.10">
    <property type="entry name" value="Transferase(Phosphotransferase) domain 1"/>
    <property type="match status" value="1"/>
</dbReference>
<gene>
    <name evidence="16" type="ORF">EVOR1521_LOCUS8994</name>
</gene>
<keyword evidence="17" id="KW-1185">Reference proteome</keyword>
<proteinExistence type="inferred from homology"/>
<keyword evidence="7 13" id="KW-0547">Nucleotide-binding</keyword>
<keyword evidence="6" id="KW-0479">Metal-binding</keyword>
<evidence type="ECO:0000256" key="1">
    <source>
        <dbReference type="ARBA" id="ARBA00001946"/>
    </source>
</evidence>
<dbReference type="CDD" id="cd08215">
    <property type="entry name" value="STKc_Nek"/>
    <property type="match status" value="1"/>
</dbReference>
<dbReference type="GO" id="GO:0005524">
    <property type="term" value="F:ATP binding"/>
    <property type="evidence" value="ECO:0007669"/>
    <property type="project" value="UniProtKB-UniRule"/>
</dbReference>
<comment type="catalytic activity">
    <reaction evidence="11">
        <text>L-threonyl-[protein] + ATP = O-phospho-L-threonyl-[protein] + ADP + H(+)</text>
        <dbReference type="Rhea" id="RHEA:46608"/>
        <dbReference type="Rhea" id="RHEA-COMP:11060"/>
        <dbReference type="Rhea" id="RHEA-COMP:11605"/>
        <dbReference type="ChEBI" id="CHEBI:15378"/>
        <dbReference type="ChEBI" id="CHEBI:30013"/>
        <dbReference type="ChEBI" id="CHEBI:30616"/>
        <dbReference type="ChEBI" id="CHEBI:61977"/>
        <dbReference type="ChEBI" id="CHEBI:456216"/>
        <dbReference type="EC" id="2.7.11.1"/>
    </reaction>
</comment>
<dbReference type="PROSITE" id="PS00108">
    <property type="entry name" value="PROTEIN_KINASE_ST"/>
    <property type="match status" value="1"/>
</dbReference>
<dbReference type="InterPro" id="IPR008271">
    <property type="entry name" value="Ser/Thr_kinase_AS"/>
</dbReference>
<name>A0AA36I6M7_9DINO</name>
<evidence type="ECO:0000313" key="17">
    <source>
        <dbReference type="Proteomes" id="UP001178507"/>
    </source>
</evidence>
<evidence type="ECO:0000256" key="14">
    <source>
        <dbReference type="SAM" id="MobiDB-lite"/>
    </source>
</evidence>
<evidence type="ECO:0000259" key="15">
    <source>
        <dbReference type="PROSITE" id="PS50011"/>
    </source>
</evidence>
<dbReference type="InterPro" id="IPR017441">
    <property type="entry name" value="Protein_kinase_ATP_BS"/>
</dbReference>
<evidence type="ECO:0000256" key="13">
    <source>
        <dbReference type="PROSITE-ProRule" id="PRU10141"/>
    </source>
</evidence>
<dbReference type="PANTHER" id="PTHR44899">
    <property type="entry name" value="CAMK FAMILY PROTEIN KINASE"/>
    <property type="match status" value="1"/>
</dbReference>
<evidence type="ECO:0000256" key="9">
    <source>
        <dbReference type="ARBA" id="ARBA00022840"/>
    </source>
</evidence>
<keyword evidence="5" id="KW-0808">Transferase</keyword>
<keyword evidence="4" id="KW-0723">Serine/threonine-protein kinase</keyword>
<comment type="caution">
    <text evidence="16">The sequence shown here is derived from an EMBL/GenBank/DDBJ whole genome shotgun (WGS) entry which is preliminary data.</text>
</comment>
<dbReference type="SMART" id="SM00220">
    <property type="entry name" value="S_TKc"/>
    <property type="match status" value="1"/>
</dbReference>
<dbReference type="EC" id="2.7.11.1" evidence="3"/>
<feature type="compositionally biased region" description="Basic and acidic residues" evidence="14">
    <location>
        <begin position="360"/>
        <end position="376"/>
    </location>
</feature>
<comment type="similarity">
    <text evidence="2">Belongs to the protein kinase superfamily. NEK Ser/Thr protein kinase family. NIMA subfamily.</text>
</comment>
<feature type="domain" description="Protein kinase" evidence="15">
    <location>
        <begin position="4"/>
        <end position="261"/>
    </location>
</feature>
<evidence type="ECO:0000256" key="3">
    <source>
        <dbReference type="ARBA" id="ARBA00012513"/>
    </source>
</evidence>
<evidence type="ECO:0000256" key="4">
    <source>
        <dbReference type="ARBA" id="ARBA00022527"/>
    </source>
</evidence>
<evidence type="ECO:0000256" key="2">
    <source>
        <dbReference type="ARBA" id="ARBA00010886"/>
    </source>
</evidence>
<dbReference type="PROSITE" id="PS00107">
    <property type="entry name" value="PROTEIN_KINASE_ATP"/>
    <property type="match status" value="1"/>
</dbReference>
<sequence>MRSYKRIQVVGKGSFGCCWLARGENGDRCILKQIDVSKMPEKQRLEAANEVKVLSKLRHPFIINYRESYVDSGLLCIVMDFAERGDLYRMIGKQRAAECLFAESLVLRWFTQIALALKHIHDRHILHRDLKTQNIFLAGSDPGMVKVGDFGIARVLRHTQDCARTAIGTPFYLSPEICQEKPYSYKSDVWSLGCVLYEMATLRHAFDAESMRGLVLKILRGVPPQVPTVFSREFRNLIPEMLTKDPQCRPAVHDVLQRPLVRTMIRQLLLELEKQGPVISRQRSASPKASPALEARNRCSRMSALQPKRSLKERQSSPDVRPIRPRSESRDSSRSNGRTPSPTPAALRQSAGSSVKARKDRCAPDQKGDLPERKSVSRFRQDLGCGSFAQEPQQNCSQHAEDGASKAAARQDLIRTLEEGLVLKQVSDVKEVDHDEGLCHPRFLHPDGDEIKLPVGAADSLSYRIEALRLYLEKELGLKDFLLAYRCLQSAAKDVLKEPHRAQDLDSILSSKAIGFLPLVTQLIVCEDEFY</sequence>
<dbReference type="GO" id="GO:0004674">
    <property type="term" value="F:protein serine/threonine kinase activity"/>
    <property type="evidence" value="ECO:0007669"/>
    <property type="project" value="UniProtKB-KW"/>
</dbReference>
<dbReference type="FunFam" id="1.10.510.10:FF:000172">
    <property type="entry name" value="serine/threonine-protein kinase Nek1 isoform X1"/>
    <property type="match status" value="1"/>
</dbReference>
<dbReference type="Pfam" id="PF00069">
    <property type="entry name" value="Pkinase"/>
    <property type="match status" value="1"/>
</dbReference>
<comment type="catalytic activity">
    <reaction evidence="12">
        <text>L-seryl-[protein] + ATP = O-phospho-L-seryl-[protein] + ADP + H(+)</text>
        <dbReference type="Rhea" id="RHEA:17989"/>
        <dbReference type="Rhea" id="RHEA-COMP:9863"/>
        <dbReference type="Rhea" id="RHEA-COMP:11604"/>
        <dbReference type="ChEBI" id="CHEBI:15378"/>
        <dbReference type="ChEBI" id="CHEBI:29999"/>
        <dbReference type="ChEBI" id="CHEBI:30616"/>
        <dbReference type="ChEBI" id="CHEBI:83421"/>
        <dbReference type="ChEBI" id="CHEBI:456216"/>
        <dbReference type="EC" id="2.7.11.1"/>
    </reaction>
</comment>
<dbReference type="InterPro" id="IPR011009">
    <property type="entry name" value="Kinase-like_dom_sf"/>
</dbReference>
<evidence type="ECO:0000256" key="7">
    <source>
        <dbReference type="ARBA" id="ARBA00022741"/>
    </source>
</evidence>
<accession>A0AA36I6M7</accession>
<keyword evidence="9 13" id="KW-0067">ATP-binding</keyword>
<dbReference type="InterPro" id="IPR000719">
    <property type="entry name" value="Prot_kinase_dom"/>
</dbReference>
<dbReference type="EMBL" id="CAUJNA010000791">
    <property type="protein sequence ID" value="CAJ1381251.1"/>
    <property type="molecule type" value="Genomic_DNA"/>
</dbReference>
<dbReference type="GO" id="GO:0046872">
    <property type="term" value="F:metal ion binding"/>
    <property type="evidence" value="ECO:0007669"/>
    <property type="project" value="UniProtKB-KW"/>
</dbReference>
<evidence type="ECO:0000256" key="5">
    <source>
        <dbReference type="ARBA" id="ARBA00022679"/>
    </source>
</evidence>
<dbReference type="AlphaFoldDB" id="A0AA36I6M7"/>